<evidence type="ECO:0000256" key="4">
    <source>
        <dbReference type="ARBA" id="ARBA00023163"/>
    </source>
</evidence>
<dbReference type="Gene3D" id="3.40.190.290">
    <property type="match status" value="1"/>
</dbReference>
<keyword evidence="3" id="KW-0238">DNA-binding</keyword>
<evidence type="ECO:0000256" key="3">
    <source>
        <dbReference type="ARBA" id="ARBA00023125"/>
    </source>
</evidence>
<evidence type="ECO:0000259" key="5">
    <source>
        <dbReference type="PROSITE" id="PS50931"/>
    </source>
</evidence>
<dbReference type="RefSeq" id="WP_148396371.1">
    <property type="nucleotide sequence ID" value="NZ_JAOSHN010000003.1"/>
</dbReference>
<dbReference type="SUPFAM" id="SSF53850">
    <property type="entry name" value="Periplasmic binding protein-like II"/>
    <property type="match status" value="1"/>
</dbReference>
<dbReference type="PROSITE" id="PS50931">
    <property type="entry name" value="HTH_LYSR"/>
    <property type="match status" value="1"/>
</dbReference>
<dbReference type="SUPFAM" id="SSF46785">
    <property type="entry name" value="Winged helix' DNA-binding domain"/>
    <property type="match status" value="1"/>
</dbReference>
<accession>A0A9J6QUE3</accession>
<name>A0A9J6QUE3_9FIRM</name>
<keyword evidence="7" id="KW-1185">Reference proteome</keyword>
<dbReference type="GO" id="GO:0000976">
    <property type="term" value="F:transcription cis-regulatory region binding"/>
    <property type="evidence" value="ECO:0007669"/>
    <property type="project" value="TreeGrafter"/>
</dbReference>
<dbReference type="InterPro" id="IPR000847">
    <property type="entry name" value="LysR_HTH_N"/>
</dbReference>
<comment type="similarity">
    <text evidence="1">Belongs to the LysR transcriptional regulatory family.</text>
</comment>
<evidence type="ECO:0000256" key="1">
    <source>
        <dbReference type="ARBA" id="ARBA00009437"/>
    </source>
</evidence>
<dbReference type="FunFam" id="1.10.10.10:FF:000001">
    <property type="entry name" value="LysR family transcriptional regulator"/>
    <property type="match status" value="1"/>
</dbReference>
<dbReference type="AlphaFoldDB" id="A0A9J6QUE3"/>
<keyword evidence="2" id="KW-0805">Transcription regulation</keyword>
<dbReference type="PANTHER" id="PTHR30126">
    <property type="entry name" value="HTH-TYPE TRANSCRIPTIONAL REGULATOR"/>
    <property type="match status" value="1"/>
</dbReference>
<dbReference type="InterPro" id="IPR005119">
    <property type="entry name" value="LysR_subst-bd"/>
</dbReference>
<dbReference type="Gene3D" id="1.10.10.10">
    <property type="entry name" value="Winged helix-like DNA-binding domain superfamily/Winged helix DNA-binding domain"/>
    <property type="match status" value="1"/>
</dbReference>
<comment type="caution">
    <text evidence="6">The sequence shown here is derived from an EMBL/GenBank/DDBJ whole genome shotgun (WGS) entry which is preliminary data.</text>
</comment>
<dbReference type="InterPro" id="IPR036388">
    <property type="entry name" value="WH-like_DNA-bd_sf"/>
</dbReference>
<evidence type="ECO:0000313" key="7">
    <source>
        <dbReference type="Proteomes" id="UP001065549"/>
    </source>
</evidence>
<organism evidence="6 7">
    <name type="scientific">Hominibacterium faecale</name>
    <dbReference type="NCBI Taxonomy" id="2839743"/>
    <lineage>
        <taxon>Bacteria</taxon>
        <taxon>Bacillati</taxon>
        <taxon>Bacillota</taxon>
        <taxon>Clostridia</taxon>
        <taxon>Peptostreptococcales</taxon>
        <taxon>Anaerovoracaceae</taxon>
        <taxon>Hominibacterium</taxon>
    </lineage>
</organism>
<proteinExistence type="inferred from homology"/>
<keyword evidence="4" id="KW-0804">Transcription</keyword>
<dbReference type="InterPro" id="IPR036390">
    <property type="entry name" value="WH_DNA-bd_sf"/>
</dbReference>
<protein>
    <submittedName>
        <fullName evidence="6">LysR family transcriptional regulator</fullName>
    </submittedName>
</protein>
<gene>
    <name evidence="6" type="ORF">OBO34_09100</name>
</gene>
<dbReference type="Proteomes" id="UP001065549">
    <property type="component" value="Unassembled WGS sequence"/>
</dbReference>
<dbReference type="PRINTS" id="PR00039">
    <property type="entry name" value="HTHLYSR"/>
</dbReference>
<evidence type="ECO:0000256" key="2">
    <source>
        <dbReference type="ARBA" id="ARBA00023015"/>
    </source>
</evidence>
<reference evidence="6" key="1">
    <citation type="submission" date="2022-09" db="EMBL/GenBank/DDBJ databases">
        <title>Culturomic study of gut microbiota in children with autism spectrum disorder.</title>
        <authorList>
            <person name="Efimov B.A."/>
            <person name="Chaplin A.V."/>
            <person name="Sokolova S.R."/>
            <person name="Pikina A.P."/>
            <person name="Korzhanova M."/>
            <person name="Belova V."/>
            <person name="Korostin D."/>
        </authorList>
    </citation>
    <scope>NUCLEOTIDE SEQUENCE</scope>
    <source>
        <strain evidence="6">ASD5510</strain>
    </source>
</reference>
<dbReference type="PANTHER" id="PTHR30126:SF39">
    <property type="entry name" value="HTH-TYPE TRANSCRIPTIONAL REGULATOR CYSL"/>
    <property type="match status" value="1"/>
</dbReference>
<sequence length="299" mass="34478">MNIDTLFMFIEIINNGSITKAAERLHVSQSALSQQIKSMENSFGCRLLDRSNQGVSMTPAGELVYQRAQEILGVYQTLVNQLELLQKKDRCFHILSMDVIYTYALPCALFQIQKKFQEVRLETKVMSSAQIEQKINAGQGDIGFIVGPPANKELYSRFMFSDPVHLVMTPRTHKRKKMDLDELQQLPMMMISGSHRTQQKLDGYLAQKGVSRQQMNVTCQFESFESAKQSVVNGMGAAFLPYSSIKKELYNKQLEIIEIEEFEFKFRYYLIKNPKSQQEDVQIKDLFAYLERMLDSMIC</sequence>
<dbReference type="EMBL" id="JAOSHN010000003">
    <property type="protein sequence ID" value="MCU7378515.1"/>
    <property type="molecule type" value="Genomic_DNA"/>
</dbReference>
<dbReference type="GO" id="GO:0003700">
    <property type="term" value="F:DNA-binding transcription factor activity"/>
    <property type="evidence" value="ECO:0007669"/>
    <property type="project" value="InterPro"/>
</dbReference>
<dbReference type="Pfam" id="PF03466">
    <property type="entry name" value="LysR_substrate"/>
    <property type="match status" value="1"/>
</dbReference>
<dbReference type="Pfam" id="PF00126">
    <property type="entry name" value="HTH_1"/>
    <property type="match status" value="1"/>
</dbReference>
<feature type="domain" description="HTH lysR-type" evidence="5">
    <location>
        <begin position="1"/>
        <end position="58"/>
    </location>
</feature>
<evidence type="ECO:0000313" key="6">
    <source>
        <dbReference type="EMBL" id="MCU7378515.1"/>
    </source>
</evidence>